<comment type="caution">
    <text evidence="5">The sequence shown here is derived from an EMBL/GenBank/DDBJ whole genome shotgun (WGS) entry which is preliminary data.</text>
</comment>
<dbReference type="InterPro" id="IPR013740">
    <property type="entry name" value="Redoxin"/>
</dbReference>
<evidence type="ECO:0000256" key="3">
    <source>
        <dbReference type="ARBA" id="ARBA00023284"/>
    </source>
</evidence>
<comment type="subcellular location">
    <subcellularLocation>
        <location evidence="1">Cell envelope</location>
    </subcellularLocation>
</comment>
<dbReference type="CDD" id="cd02966">
    <property type="entry name" value="TlpA_like_family"/>
    <property type="match status" value="1"/>
</dbReference>
<name>A0A014NP73_9BURK</name>
<dbReference type="AlphaFoldDB" id="A0A014NP73"/>
<reference evidence="5 6" key="1">
    <citation type="submission" date="2014-01" db="EMBL/GenBank/DDBJ databases">
        <title>Interspecies Systems Biology Uncovers Metabolites Affecting C. elegans Gene Expression and Life History Traits.</title>
        <authorList>
            <person name="Watson E."/>
            <person name="Macneil L.T."/>
            <person name="Ritter A.D."/>
            <person name="Yilmaz L.S."/>
            <person name="Rosebrock A.P."/>
            <person name="Caudy A.A."/>
            <person name="Walhout A.J."/>
        </authorList>
    </citation>
    <scope>NUCLEOTIDE SEQUENCE [LARGE SCALE GENOMIC DNA]</scope>
    <source>
        <strain evidence="5 6">DA1877</strain>
    </source>
</reference>
<keyword evidence="3" id="KW-0676">Redox-active center</keyword>
<dbReference type="InterPro" id="IPR006311">
    <property type="entry name" value="TAT_signal"/>
</dbReference>
<dbReference type="InterPro" id="IPR050553">
    <property type="entry name" value="Thioredoxin_ResA/DsbE_sf"/>
</dbReference>
<dbReference type="PROSITE" id="PS51352">
    <property type="entry name" value="THIOREDOXIN_2"/>
    <property type="match status" value="1"/>
</dbReference>
<gene>
    <name evidence="5" type="ORF">AX13_10440</name>
</gene>
<dbReference type="PROSITE" id="PS00194">
    <property type="entry name" value="THIOREDOXIN_1"/>
    <property type="match status" value="1"/>
</dbReference>
<sequence>MSAHPPMSVARRRWLAGGVALTAAAGGAWLAWEQTRSATSNDAALEAFWQLQLQQPEGGVLALASLRGQPLLVNFWATWCPPCVRELPLINQFAQGQAARGTHAVRVLGIAVDQAAAVNKWLARQPLSFPVALAGAGGVTLTRSLGNINGGLPFTILLDGKGHVQARKIGELSEKELQQWATFS</sequence>
<dbReference type="PATRIC" id="fig|1457173.3.peg.613"/>
<dbReference type="PROSITE" id="PS51318">
    <property type="entry name" value="TAT"/>
    <property type="match status" value="1"/>
</dbReference>
<dbReference type="GO" id="GO:0017004">
    <property type="term" value="P:cytochrome complex assembly"/>
    <property type="evidence" value="ECO:0007669"/>
    <property type="project" value="UniProtKB-KW"/>
</dbReference>
<accession>A0A014NP73</accession>
<dbReference type="PANTHER" id="PTHR42852">
    <property type="entry name" value="THIOL:DISULFIDE INTERCHANGE PROTEIN DSBE"/>
    <property type="match status" value="1"/>
</dbReference>
<dbReference type="InterPro" id="IPR036249">
    <property type="entry name" value="Thioredoxin-like_sf"/>
</dbReference>
<evidence type="ECO:0000256" key="1">
    <source>
        <dbReference type="ARBA" id="ARBA00004196"/>
    </source>
</evidence>
<dbReference type="InterPro" id="IPR017937">
    <property type="entry name" value="Thioredoxin_CS"/>
</dbReference>
<evidence type="ECO:0000313" key="5">
    <source>
        <dbReference type="EMBL" id="EXU81213.1"/>
    </source>
</evidence>
<keyword evidence="6" id="KW-1185">Reference proteome</keyword>
<dbReference type="PANTHER" id="PTHR42852:SF13">
    <property type="entry name" value="PROTEIN DIPZ"/>
    <property type="match status" value="1"/>
</dbReference>
<organism evidence="5 6">
    <name type="scientific">Comamonas aquatica DA1877</name>
    <dbReference type="NCBI Taxonomy" id="1457173"/>
    <lineage>
        <taxon>Bacteria</taxon>
        <taxon>Pseudomonadati</taxon>
        <taxon>Pseudomonadota</taxon>
        <taxon>Betaproteobacteria</taxon>
        <taxon>Burkholderiales</taxon>
        <taxon>Comamonadaceae</taxon>
        <taxon>Comamonas</taxon>
    </lineage>
</organism>
<dbReference type="STRING" id="225991.MA05_15225"/>
<dbReference type="Gene3D" id="3.40.30.10">
    <property type="entry name" value="Glutaredoxin"/>
    <property type="match status" value="1"/>
</dbReference>
<proteinExistence type="predicted"/>
<dbReference type="GO" id="GO:0030313">
    <property type="term" value="C:cell envelope"/>
    <property type="evidence" value="ECO:0007669"/>
    <property type="project" value="UniProtKB-SubCell"/>
</dbReference>
<dbReference type="SUPFAM" id="SSF52833">
    <property type="entry name" value="Thioredoxin-like"/>
    <property type="match status" value="1"/>
</dbReference>
<dbReference type="RefSeq" id="WP_043378970.1">
    <property type="nucleotide sequence ID" value="NZ_JBOK01000003.1"/>
</dbReference>
<evidence type="ECO:0000313" key="6">
    <source>
        <dbReference type="Proteomes" id="UP000020766"/>
    </source>
</evidence>
<dbReference type="InterPro" id="IPR013766">
    <property type="entry name" value="Thioredoxin_domain"/>
</dbReference>
<evidence type="ECO:0000259" key="4">
    <source>
        <dbReference type="PROSITE" id="PS51352"/>
    </source>
</evidence>
<feature type="domain" description="Thioredoxin" evidence="4">
    <location>
        <begin position="34"/>
        <end position="184"/>
    </location>
</feature>
<dbReference type="EMBL" id="JBOK01000003">
    <property type="protein sequence ID" value="EXU81213.1"/>
    <property type="molecule type" value="Genomic_DNA"/>
</dbReference>
<dbReference type="GO" id="GO:0015036">
    <property type="term" value="F:disulfide oxidoreductase activity"/>
    <property type="evidence" value="ECO:0007669"/>
    <property type="project" value="UniProtKB-ARBA"/>
</dbReference>
<protein>
    <submittedName>
        <fullName evidence="5">Redoxin</fullName>
    </submittedName>
</protein>
<dbReference type="Proteomes" id="UP000020766">
    <property type="component" value="Unassembled WGS sequence"/>
</dbReference>
<dbReference type="Pfam" id="PF08534">
    <property type="entry name" value="Redoxin"/>
    <property type="match status" value="1"/>
</dbReference>
<keyword evidence="2" id="KW-0201">Cytochrome c-type biogenesis</keyword>
<evidence type="ECO:0000256" key="2">
    <source>
        <dbReference type="ARBA" id="ARBA00022748"/>
    </source>
</evidence>